<evidence type="ECO:0000256" key="5">
    <source>
        <dbReference type="ARBA" id="ARBA00022856"/>
    </source>
</evidence>
<feature type="signal peptide" evidence="6">
    <location>
        <begin position="1"/>
        <end position="19"/>
    </location>
</feature>
<sequence length="544" mass="61264">MKKGLFLSAILLAFLSACGNENEKENGSGNDQSEKQVLKIDASGEMDSMDTTVSTTNFGPMNNVFEGLMTYDLNGDLVPADAAEEPEVSADGLTYTFKIREDAQWSNGTPVTAQDYVYAWRRMVDPESAAGYAYMFTGILKNAEAINNGEEEVETLGAEAIDDKTLKVTLEKPTPYFLEVLTIPGYFPQNEDYVTEQGDEYGLNADNVIYNGPFELSDWNSAAGDSWKYVKNDAYWDKSTVQLDEIDVQVIKDVGTGINLYESGDLDTIQITGNFVTQYKDNPDFKTYDRAWIYYVEMNQDIPELKNENIRKALTMSIDRASFTENVLQNGSQPIAGHVPSGLAKNPDTGADFREEAGEVIPYDVEEAKDAWEKGLDELGTDNISFELITSDDEESRQLAEYIQSEWQKNLSGLTISIRQMPDNSRLDNVKKGNYQLATTYWLADFADPINFLERFDTEINRGNYSFADIDKLVEQSNTQYDDALARWQTMMEIEKTALSEHHVDAPIYQTADAYLEKPYVKDIHRPTFGSTSYKYASIDSEQK</sequence>
<keyword evidence="4 6" id="KW-0732">Signal</keyword>
<dbReference type="Proteomes" id="UP000198668">
    <property type="component" value="Unassembled WGS sequence"/>
</dbReference>
<dbReference type="OrthoDB" id="9801912at2"/>
<name>A0A1I3BP88_9LACT</name>
<dbReference type="AlphaFoldDB" id="A0A1I3BP88"/>
<dbReference type="InterPro" id="IPR000914">
    <property type="entry name" value="SBP_5_dom"/>
</dbReference>
<dbReference type="PANTHER" id="PTHR30290:SF10">
    <property type="entry name" value="PERIPLASMIC OLIGOPEPTIDE-BINDING PROTEIN-RELATED"/>
    <property type="match status" value="1"/>
</dbReference>
<dbReference type="GO" id="GO:0043190">
    <property type="term" value="C:ATP-binding cassette (ABC) transporter complex"/>
    <property type="evidence" value="ECO:0007669"/>
    <property type="project" value="InterPro"/>
</dbReference>
<evidence type="ECO:0000313" key="8">
    <source>
        <dbReference type="EMBL" id="SFH63990.1"/>
    </source>
</evidence>
<evidence type="ECO:0000259" key="7">
    <source>
        <dbReference type="Pfam" id="PF00496"/>
    </source>
</evidence>
<evidence type="ECO:0000256" key="4">
    <source>
        <dbReference type="ARBA" id="ARBA00022729"/>
    </source>
</evidence>
<dbReference type="SUPFAM" id="SSF53850">
    <property type="entry name" value="Periplasmic binding protein-like II"/>
    <property type="match status" value="1"/>
</dbReference>
<evidence type="ECO:0000256" key="1">
    <source>
        <dbReference type="ARBA" id="ARBA00004196"/>
    </source>
</evidence>
<evidence type="ECO:0000256" key="6">
    <source>
        <dbReference type="SAM" id="SignalP"/>
    </source>
</evidence>
<dbReference type="InterPro" id="IPR039424">
    <property type="entry name" value="SBP_5"/>
</dbReference>
<evidence type="ECO:0000256" key="3">
    <source>
        <dbReference type="ARBA" id="ARBA00022448"/>
    </source>
</evidence>
<dbReference type="GO" id="GO:0030288">
    <property type="term" value="C:outer membrane-bounded periplasmic space"/>
    <property type="evidence" value="ECO:0007669"/>
    <property type="project" value="UniProtKB-ARBA"/>
</dbReference>
<organism evidence="8 9">
    <name type="scientific">Pisciglobus halotolerans</name>
    <dbReference type="NCBI Taxonomy" id="745365"/>
    <lineage>
        <taxon>Bacteria</taxon>
        <taxon>Bacillati</taxon>
        <taxon>Bacillota</taxon>
        <taxon>Bacilli</taxon>
        <taxon>Lactobacillales</taxon>
        <taxon>Carnobacteriaceae</taxon>
    </lineage>
</organism>
<keyword evidence="5" id="KW-0571">Peptide transport</keyword>
<reference evidence="8 9" key="1">
    <citation type="submission" date="2016-10" db="EMBL/GenBank/DDBJ databases">
        <authorList>
            <person name="de Groot N.N."/>
        </authorList>
    </citation>
    <scope>NUCLEOTIDE SEQUENCE [LARGE SCALE GENOMIC DNA]</scope>
    <source>
        <strain evidence="8 9">DSM 27630</strain>
    </source>
</reference>
<evidence type="ECO:0000256" key="2">
    <source>
        <dbReference type="ARBA" id="ARBA00005695"/>
    </source>
</evidence>
<dbReference type="PANTHER" id="PTHR30290">
    <property type="entry name" value="PERIPLASMIC BINDING COMPONENT OF ABC TRANSPORTER"/>
    <property type="match status" value="1"/>
</dbReference>
<dbReference type="GO" id="GO:1904680">
    <property type="term" value="F:peptide transmembrane transporter activity"/>
    <property type="evidence" value="ECO:0007669"/>
    <property type="project" value="TreeGrafter"/>
</dbReference>
<dbReference type="Gene3D" id="3.90.76.10">
    <property type="entry name" value="Dipeptide-binding Protein, Domain 1"/>
    <property type="match status" value="1"/>
</dbReference>
<gene>
    <name evidence="8" type="ORF">SAMN04489868_10828</name>
</gene>
<evidence type="ECO:0000313" key="9">
    <source>
        <dbReference type="Proteomes" id="UP000198668"/>
    </source>
</evidence>
<accession>A0A1I3BP88</accession>
<dbReference type="FunFam" id="3.10.105.10:FF:000001">
    <property type="entry name" value="Oligopeptide ABC transporter, oligopeptide-binding protein"/>
    <property type="match status" value="1"/>
</dbReference>
<protein>
    <submittedName>
        <fullName evidence="8">Oligopeptide transport system substrate-binding protein</fullName>
    </submittedName>
</protein>
<feature type="domain" description="Solute-binding protein family 5" evidence="7">
    <location>
        <begin position="81"/>
        <end position="459"/>
    </location>
</feature>
<proteinExistence type="inferred from homology"/>
<dbReference type="GO" id="GO:0015833">
    <property type="term" value="P:peptide transport"/>
    <property type="evidence" value="ECO:0007669"/>
    <property type="project" value="UniProtKB-KW"/>
</dbReference>
<keyword evidence="9" id="KW-1185">Reference proteome</keyword>
<dbReference type="FunFam" id="3.90.76.10:FF:000001">
    <property type="entry name" value="Oligopeptide ABC transporter substrate-binding protein"/>
    <property type="match status" value="1"/>
</dbReference>
<keyword evidence="3" id="KW-0813">Transport</keyword>
<keyword evidence="5" id="KW-0653">Protein transport</keyword>
<comment type="similarity">
    <text evidence="2">Belongs to the bacterial solute-binding protein 5 family.</text>
</comment>
<dbReference type="PROSITE" id="PS51257">
    <property type="entry name" value="PROKAR_LIPOPROTEIN"/>
    <property type="match status" value="1"/>
</dbReference>
<dbReference type="EMBL" id="FOQE01000008">
    <property type="protein sequence ID" value="SFH63990.1"/>
    <property type="molecule type" value="Genomic_DNA"/>
</dbReference>
<dbReference type="Gene3D" id="3.10.105.10">
    <property type="entry name" value="Dipeptide-binding Protein, Domain 3"/>
    <property type="match status" value="1"/>
</dbReference>
<dbReference type="CDD" id="cd08504">
    <property type="entry name" value="PBP2_OppA"/>
    <property type="match status" value="1"/>
</dbReference>
<feature type="chain" id="PRO_5039726337" evidence="6">
    <location>
        <begin position="20"/>
        <end position="544"/>
    </location>
</feature>
<comment type="subcellular location">
    <subcellularLocation>
        <location evidence="1">Cell envelope</location>
    </subcellularLocation>
</comment>
<dbReference type="Pfam" id="PF00496">
    <property type="entry name" value="SBP_bac_5"/>
    <property type="match status" value="1"/>
</dbReference>
<dbReference type="InterPro" id="IPR030678">
    <property type="entry name" value="Peptide/Ni-bd"/>
</dbReference>
<dbReference type="Gene3D" id="3.40.190.10">
    <property type="entry name" value="Periplasmic binding protein-like II"/>
    <property type="match status" value="1"/>
</dbReference>
<dbReference type="RefSeq" id="WP_092091737.1">
    <property type="nucleotide sequence ID" value="NZ_FOQE01000008.1"/>
</dbReference>
<dbReference type="PIRSF" id="PIRSF002741">
    <property type="entry name" value="MppA"/>
    <property type="match status" value="1"/>
</dbReference>